<gene>
    <name evidence="2" type="ORF">E3N88_17596</name>
</gene>
<protein>
    <submittedName>
        <fullName evidence="2">Uncharacterized protein</fullName>
    </submittedName>
</protein>
<feature type="region of interest" description="Disordered" evidence="1">
    <location>
        <begin position="76"/>
        <end position="96"/>
    </location>
</feature>
<evidence type="ECO:0000313" key="3">
    <source>
        <dbReference type="Proteomes" id="UP000326396"/>
    </source>
</evidence>
<reference evidence="2 3" key="1">
    <citation type="submission" date="2019-05" db="EMBL/GenBank/DDBJ databases">
        <title>Mikania micrantha, genome provides insights into the molecular mechanism of rapid growth.</title>
        <authorList>
            <person name="Liu B."/>
        </authorList>
    </citation>
    <scope>NUCLEOTIDE SEQUENCE [LARGE SCALE GENOMIC DNA]</scope>
    <source>
        <strain evidence="2">NLD-2019</strain>
        <tissue evidence="2">Leaf</tissue>
    </source>
</reference>
<keyword evidence="3" id="KW-1185">Reference proteome</keyword>
<proteinExistence type="predicted"/>
<comment type="caution">
    <text evidence="2">The sequence shown here is derived from an EMBL/GenBank/DDBJ whole genome shotgun (WGS) entry which is preliminary data.</text>
</comment>
<evidence type="ECO:0000313" key="2">
    <source>
        <dbReference type="EMBL" id="KAD5317650.1"/>
    </source>
</evidence>
<dbReference type="Proteomes" id="UP000326396">
    <property type="component" value="Linkage Group LG17"/>
</dbReference>
<organism evidence="2 3">
    <name type="scientific">Mikania micrantha</name>
    <name type="common">bitter vine</name>
    <dbReference type="NCBI Taxonomy" id="192012"/>
    <lineage>
        <taxon>Eukaryota</taxon>
        <taxon>Viridiplantae</taxon>
        <taxon>Streptophyta</taxon>
        <taxon>Embryophyta</taxon>
        <taxon>Tracheophyta</taxon>
        <taxon>Spermatophyta</taxon>
        <taxon>Magnoliopsida</taxon>
        <taxon>eudicotyledons</taxon>
        <taxon>Gunneridae</taxon>
        <taxon>Pentapetalae</taxon>
        <taxon>asterids</taxon>
        <taxon>campanulids</taxon>
        <taxon>Asterales</taxon>
        <taxon>Asteraceae</taxon>
        <taxon>Asteroideae</taxon>
        <taxon>Heliantheae alliance</taxon>
        <taxon>Eupatorieae</taxon>
        <taxon>Mikania</taxon>
    </lineage>
</organism>
<dbReference type="AlphaFoldDB" id="A0A5N6NTS7"/>
<accession>A0A5N6NTS7</accession>
<sequence length="96" mass="10894">MCFFEEGDVEKKIDREGNEETPRCQSRDSSIGVYISESWRWKRITDQSLSQVLKYGIRQSHALKFVLTAYHHGVSVSSSPSLRTEAPNHGAQPQAL</sequence>
<name>A0A5N6NTS7_9ASTR</name>
<dbReference type="EMBL" id="SZYD01000009">
    <property type="protein sequence ID" value="KAD5317650.1"/>
    <property type="molecule type" value="Genomic_DNA"/>
</dbReference>
<evidence type="ECO:0000256" key="1">
    <source>
        <dbReference type="SAM" id="MobiDB-lite"/>
    </source>
</evidence>